<evidence type="ECO:0000313" key="3">
    <source>
        <dbReference type="Proteomes" id="UP000051315"/>
    </source>
</evidence>
<organism evidence="2 3">
    <name type="scientific">Lapidilactobacillus concavus DSM 17758</name>
    <dbReference type="NCBI Taxonomy" id="1423735"/>
    <lineage>
        <taxon>Bacteria</taxon>
        <taxon>Bacillati</taxon>
        <taxon>Bacillota</taxon>
        <taxon>Bacilli</taxon>
        <taxon>Lactobacillales</taxon>
        <taxon>Lactobacillaceae</taxon>
        <taxon>Lapidilactobacillus</taxon>
    </lineage>
</organism>
<reference evidence="2 3" key="1">
    <citation type="journal article" date="2015" name="Genome Announc.">
        <title>Expanding the biotechnology potential of lactobacilli through comparative genomics of 213 strains and associated genera.</title>
        <authorList>
            <person name="Sun Z."/>
            <person name="Harris H.M."/>
            <person name="McCann A."/>
            <person name="Guo C."/>
            <person name="Argimon S."/>
            <person name="Zhang W."/>
            <person name="Yang X."/>
            <person name="Jeffery I.B."/>
            <person name="Cooney J.C."/>
            <person name="Kagawa T.F."/>
            <person name="Liu W."/>
            <person name="Song Y."/>
            <person name="Salvetti E."/>
            <person name="Wrobel A."/>
            <person name="Rasinkangas P."/>
            <person name="Parkhill J."/>
            <person name="Rea M.C."/>
            <person name="O'Sullivan O."/>
            <person name="Ritari J."/>
            <person name="Douillard F.P."/>
            <person name="Paul Ross R."/>
            <person name="Yang R."/>
            <person name="Briner A.E."/>
            <person name="Felis G.E."/>
            <person name="de Vos W.M."/>
            <person name="Barrangou R."/>
            <person name="Klaenhammer T.R."/>
            <person name="Caufield P.W."/>
            <person name="Cui Y."/>
            <person name="Zhang H."/>
            <person name="O'Toole P.W."/>
        </authorList>
    </citation>
    <scope>NUCLEOTIDE SEQUENCE [LARGE SCALE GENOMIC DNA]</scope>
    <source>
        <strain evidence="2 3">DSM 17758</strain>
    </source>
</reference>
<keyword evidence="3" id="KW-1185">Reference proteome</keyword>
<dbReference type="PATRIC" id="fig|1423735.3.peg.197"/>
<evidence type="ECO:0000256" key="1">
    <source>
        <dbReference type="ARBA" id="ARBA00023125"/>
    </source>
</evidence>
<dbReference type="SUPFAM" id="SSF56349">
    <property type="entry name" value="DNA breaking-rejoining enzymes"/>
    <property type="match status" value="1"/>
</dbReference>
<evidence type="ECO:0000313" key="2">
    <source>
        <dbReference type="EMBL" id="KRM12740.1"/>
    </source>
</evidence>
<dbReference type="InterPro" id="IPR011010">
    <property type="entry name" value="DNA_brk_join_enz"/>
</dbReference>
<dbReference type="GO" id="GO:0003677">
    <property type="term" value="F:DNA binding"/>
    <property type="evidence" value="ECO:0007669"/>
    <property type="project" value="UniProtKB-KW"/>
</dbReference>
<dbReference type="Gene3D" id="1.10.150.130">
    <property type="match status" value="1"/>
</dbReference>
<sequence length="221" mass="26139">MQSLGLSNPDYDKIFKTRKEAKQAELEFENRIIKFRNNNSISSFELGGEALFKDFYKDVWLDDYKSGLTSSYTQPPSLVTIQNTEDLFRLHILPMFGAYSLNYLNQHRQFVIQKMNAKAKEYANFKVIRSYVNQVFDLAEEYEYIESNRLSKSLRKVKAIKKNHLKTEKCDEDKYLTDTELMAWFQAVQEDLDNGSLSYQDYTLFWTTFFLSDRKSETYAL</sequence>
<gene>
    <name evidence="2" type="ORF">FC15_GL000193</name>
</gene>
<comment type="caution">
    <text evidence="2">The sequence shown here is derived from an EMBL/GenBank/DDBJ whole genome shotgun (WGS) entry which is preliminary data.</text>
</comment>
<dbReference type="InterPro" id="IPR010998">
    <property type="entry name" value="Integrase_recombinase_N"/>
</dbReference>
<dbReference type="EMBL" id="AZFX01000011">
    <property type="protein sequence ID" value="KRM12740.1"/>
    <property type="molecule type" value="Genomic_DNA"/>
</dbReference>
<dbReference type="Proteomes" id="UP000051315">
    <property type="component" value="Unassembled WGS sequence"/>
</dbReference>
<keyword evidence="1" id="KW-0238">DNA-binding</keyword>
<dbReference type="AlphaFoldDB" id="A0A0R1WA77"/>
<name>A0A0R1WA77_9LACO</name>
<proteinExistence type="predicted"/>
<accession>A0A0R1WA77</accession>
<protein>
    <submittedName>
        <fullName evidence="2">Phage integrase family recombinase</fullName>
    </submittedName>
</protein>